<dbReference type="Proteomes" id="UP000002195">
    <property type="component" value="Unassembled WGS sequence"/>
</dbReference>
<dbReference type="PANTHER" id="PTHR31378">
    <property type="entry name" value="EGF-LIKE DOMAIN-CONTAINING PROTEIN-RELATED-RELATED"/>
    <property type="match status" value="1"/>
</dbReference>
<feature type="domain" description="DUF7035" evidence="1">
    <location>
        <begin position="79"/>
        <end position="193"/>
    </location>
</feature>
<dbReference type="InterPro" id="IPR055463">
    <property type="entry name" value="DUF7035"/>
</dbReference>
<dbReference type="PANTHER" id="PTHR31378:SF29">
    <property type="entry name" value="EGF-LIKE DOMAIN-CONTAINING PROTEIN-RELATED"/>
    <property type="match status" value="1"/>
</dbReference>
<dbReference type="FunCoup" id="Q54MK6">
    <property type="interactions" value="877"/>
</dbReference>
<organism evidence="2 3">
    <name type="scientific">Dictyostelium discoideum</name>
    <name type="common">Social amoeba</name>
    <dbReference type="NCBI Taxonomy" id="44689"/>
    <lineage>
        <taxon>Eukaryota</taxon>
        <taxon>Amoebozoa</taxon>
        <taxon>Evosea</taxon>
        <taxon>Eumycetozoa</taxon>
        <taxon>Dictyostelia</taxon>
        <taxon>Dictyosteliales</taxon>
        <taxon>Dictyosteliaceae</taxon>
        <taxon>Dictyostelium</taxon>
    </lineage>
</organism>
<sequence length="201" mass="23007">MHLNHTDPNASIAIFNDQNVDKTNYAIWNSTIKMFQVEFTIPANFKSGQLSYAFVMGLYSSYSYYLSDSYQLNVTSSKFDLYGPIFKKIIKSSSINPNYVKWLLEIEDQINGFKGGEIIVRGELDGSIYKYQLTTLSRIGGDEFLGQYEIVVNISNVCASQNYVITFIKLYDSQGFSSGFSQTDSFFQTNHQQMNNQVEFY</sequence>
<evidence type="ECO:0000313" key="3">
    <source>
        <dbReference type="Proteomes" id="UP000002195"/>
    </source>
</evidence>
<dbReference type="InParanoid" id="Q54MK6"/>
<proteinExistence type="predicted"/>
<dbReference type="RefSeq" id="XP_637984.1">
    <property type="nucleotide sequence ID" value="XM_632892.1"/>
</dbReference>
<evidence type="ECO:0000313" key="2">
    <source>
        <dbReference type="EMBL" id="EAL64477.1"/>
    </source>
</evidence>
<dbReference type="GeneID" id="8625336"/>
<accession>Q54MK6</accession>
<dbReference type="Pfam" id="PF23034">
    <property type="entry name" value="DUF7035"/>
    <property type="match status" value="1"/>
</dbReference>
<evidence type="ECO:0000259" key="1">
    <source>
        <dbReference type="Pfam" id="PF23034"/>
    </source>
</evidence>
<dbReference type="KEGG" id="ddi:DDB_G0285885"/>
<dbReference type="EMBL" id="AAFI02000082">
    <property type="protein sequence ID" value="EAL64477.1"/>
    <property type="molecule type" value="Genomic_DNA"/>
</dbReference>
<comment type="caution">
    <text evidence="2">The sequence shown here is derived from an EMBL/GenBank/DDBJ whole genome shotgun (WGS) entry which is preliminary data.</text>
</comment>
<protein>
    <recommendedName>
        <fullName evidence="1">DUF7035 domain-containing protein</fullName>
    </recommendedName>
</protein>
<name>Q54MK6_DICDI</name>
<keyword evidence="3" id="KW-1185">Reference proteome</keyword>
<dbReference type="AlphaFoldDB" id="Q54MK6"/>
<reference evidence="2 3" key="1">
    <citation type="journal article" date="2005" name="Nature">
        <title>The genome of the social amoeba Dictyostelium discoideum.</title>
        <authorList>
            <consortium name="The Dictyostelium discoideum Sequencing Consortium"/>
            <person name="Eichinger L."/>
            <person name="Pachebat J.A."/>
            <person name="Glockner G."/>
            <person name="Rajandream M.A."/>
            <person name="Sucgang R."/>
            <person name="Berriman M."/>
            <person name="Song J."/>
            <person name="Olsen R."/>
            <person name="Szafranski K."/>
            <person name="Xu Q."/>
            <person name="Tunggal B."/>
            <person name="Kummerfeld S."/>
            <person name="Madera M."/>
            <person name="Konfortov B.A."/>
            <person name="Rivero F."/>
            <person name="Bankier A.T."/>
            <person name="Lehmann R."/>
            <person name="Hamlin N."/>
            <person name="Davies R."/>
            <person name="Gaudet P."/>
            <person name="Fey P."/>
            <person name="Pilcher K."/>
            <person name="Chen G."/>
            <person name="Saunders D."/>
            <person name="Sodergren E."/>
            <person name="Davis P."/>
            <person name="Kerhornou A."/>
            <person name="Nie X."/>
            <person name="Hall N."/>
            <person name="Anjard C."/>
            <person name="Hemphill L."/>
            <person name="Bason N."/>
            <person name="Farbrother P."/>
            <person name="Desany B."/>
            <person name="Just E."/>
            <person name="Morio T."/>
            <person name="Rost R."/>
            <person name="Churcher C."/>
            <person name="Cooper J."/>
            <person name="Haydock S."/>
            <person name="van Driessche N."/>
            <person name="Cronin A."/>
            <person name="Goodhead I."/>
            <person name="Muzny D."/>
            <person name="Mourier T."/>
            <person name="Pain A."/>
            <person name="Lu M."/>
            <person name="Harper D."/>
            <person name="Lindsay R."/>
            <person name="Hauser H."/>
            <person name="James K."/>
            <person name="Quiles M."/>
            <person name="Madan Babu M."/>
            <person name="Saito T."/>
            <person name="Buchrieser C."/>
            <person name="Wardroper A."/>
            <person name="Felder M."/>
            <person name="Thangavelu M."/>
            <person name="Johnson D."/>
            <person name="Knights A."/>
            <person name="Loulseged H."/>
            <person name="Mungall K."/>
            <person name="Oliver K."/>
            <person name="Price C."/>
            <person name="Quail M.A."/>
            <person name="Urushihara H."/>
            <person name="Hernandez J."/>
            <person name="Rabbinowitsch E."/>
            <person name="Steffen D."/>
            <person name="Sanders M."/>
            <person name="Ma J."/>
            <person name="Kohara Y."/>
            <person name="Sharp S."/>
            <person name="Simmonds M."/>
            <person name="Spiegler S."/>
            <person name="Tivey A."/>
            <person name="Sugano S."/>
            <person name="White B."/>
            <person name="Walker D."/>
            <person name="Woodward J."/>
            <person name="Winckler T."/>
            <person name="Tanaka Y."/>
            <person name="Shaulsky G."/>
            <person name="Schleicher M."/>
            <person name="Weinstock G."/>
            <person name="Rosenthal A."/>
            <person name="Cox E.C."/>
            <person name="Chisholm R.L."/>
            <person name="Gibbs R."/>
            <person name="Loomis W.F."/>
            <person name="Platzer M."/>
            <person name="Kay R.R."/>
            <person name="Williams J."/>
            <person name="Dear P.H."/>
            <person name="Noegel A.A."/>
            <person name="Barrell B."/>
            <person name="Kuspa A."/>
        </authorList>
    </citation>
    <scope>NUCLEOTIDE SEQUENCE [LARGE SCALE GENOMIC DNA]</scope>
    <source>
        <strain evidence="2 3">AX4</strain>
    </source>
</reference>
<gene>
    <name evidence="2" type="ORF">DDB_G0285885</name>
</gene>
<dbReference type="HOGENOM" id="CLU_1362584_0_0_1"/>
<dbReference type="OMA" id="TFILINY"/>
<dbReference type="PaxDb" id="44689-DDB0186731"/>
<dbReference type="VEuPathDB" id="AmoebaDB:DDB_G0285885"/>